<dbReference type="KEGG" id="asue:F2A31_05955"/>
<accession>A0A5P1USE2</accession>
<evidence type="ECO:0000313" key="1">
    <source>
        <dbReference type="EMBL" id="QER39268.1"/>
    </source>
</evidence>
<dbReference type="AlphaFoldDB" id="A0A5P1USE2"/>
<gene>
    <name evidence="1" type="ORF">F2A31_05955</name>
</gene>
<evidence type="ECO:0000313" key="2">
    <source>
        <dbReference type="Proteomes" id="UP000325177"/>
    </source>
</evidence>
<keyword evidence="2" id="KW-1185">Reference proteome</keyword>
<sequence>MTDTHQTKCIGGPLWGLNTQRAVEEFHYTNPSTGKTTKYTKKIMYGHAFFVAKDIDVNFAKQMALLLLNPI</sequence>
<dbReference type="RefSeq" id="WP_150025596.1">
    <property type="nucleotide sequence ID" value="NZ_CP043909.1"/>
</dbReference>
<reference evidence="1 2" key="1">
    <citation type="submission" date="2019-09" db="EMBL/GenBank/DDBJ databases">
        <title>Acinetobacter sp. C16S1 isolated from saline soil.</title>
        <authorList>
            <person name="Xu L."/>
            <person name="Sun J.-Q."/>
        </authorList>
    </citation>
    <scope>NUCLEOTIDE SEQUENCE [LARGE SCALE GENOMIC DNA]</scope>
    <source>
        <strain evidence="1 2">C16S1</strain>
    </source>
</reference>
<protein>
    <submittedName>
        <fullName evidence="1">Uncharacterized protein</fullName>
    </submittedName>
</protein>
<proteinExistence type="predicted"/>
<organism evidence="1 2">
    <name type="scientific">Acinetobacter suaedae</name>
    <dbReference type="NCBI Taxonomy" id="2609668"/>
    <lineage>
        <taxon>Bacteria</taxon>
        <taxon>Pseudomonadati</taxon>
        <taxon>Pseudomonadota</taxon>
        <taxon>Gammaproteobacteria</taxon>
        <taxon>Moraxellales</taxon>
        <taxon>Moraxellaceae</taxon>
        <taxon>Acinetobacter</taxon>
    </lineage>
</organism>
<name>A0A5P1USE2_9GAMM</name>
<dbReference type="EMBL" id="CP043909">
    <property type="protein sequence ID" value="QER39268.1"/>
    <property type="molecule type" value="Genomic_DNA"/>
</dbReference>
<dbReference type="Proteomes" id="UP000325177">
    <property type="component" value="Chromosome"/>
</dbReference>